<evidence type="ECO:0000256" key="6">
    <source>
        <dbReference type="ARBA" id="ARBA00022801"/>
    </source>
</evidence>
<dbReference type="InterPro" id="IPR001584">
    <property type="entry name" value="Integrase_cat-core"/>
</dbReference>
<evidence type="ECO:0000256" key="7">
    <source>
        <dbReference type="ARBA" id="ARBA00022842"/>
    </source>
</evidence>
<evidence type="ECO:0000256" key="1">
    <source>
        <dbReference type="ARBA" id="ARBA00022578"/>
    </source>
</evidence>
<dbReference type="OrthoDB" id="2802215at2759"/>
<dbReference type="GO" id="GO:0003964">
    <property type="term" value="F:RNA-directed DNA polymerase activity"/>
    <property type="evidence" value="ECO:0007669"/>
    <property type="project" value="UniProtKB-KW"/>
</dbReference>
<keyword evidence="7" id="KW-0460">Magnesium</keyword>
<sequence>MLKHKSEVEVVINDYVLEVERKHGYSVRVFVNENGGEDLSSRLQKFLKSKGIKMQFTAPYSPKQNPVSERGNRATSEKARTLLFTSHLPPSFWGEAVVTSPFLENNTPCSTIDNKTPFELWNKSKFDISWLRKFGCCCYVNITETLQKGKLDATSRKGIFLGYDPDKHNWQLMLEDRKITRSHDVVFNEDKFPNLLKYIVFVMSSHQRVTMKLTLFLQNTMTTTVMSLKN</sequence>
<evidence type="ECO:0000256" key="3">
    <source>
        <dbReference type="ARBA" id="ARBA00022722"/>
    </source>
</evidence>
<feature type="domain" description="Integrase catalytic" evidence="15">
    <location>
        <begin position="1"/>
        <end position="125"/>
    </location>
</feature>
<dbReference type="Pfam" id="PF25597">
    <property type="entry name" value="SH3_retrovirus"/>
    <property type="match status" value="1"/>
</dbReference>
<evidence type="ECO:0000313" key="16">
    <source>
        <dbReference type="EMBL" id="MBW0552302.1"/>
    </source>
</evidence>
<proteinExistence type="predicted"/>
<dbReference type="InterPro" id="IPR012337">
    <property type="entry name" value="RNaseH-like_sf"/>
</dbReference>
<dbReference type="GO" id="GO:0006310">
    <property type="term" value="P:DNA recombination"/>
    <property type="evidence" value="ECO:0007669"/>
    <property type="project" value="UniProtKB-KW"/>
</dbReference>
<keyword evidence="12" id="KW-0233">DNA recombination</keyword>
<accession>A0A9Q3IYN4</accession>
<dbReference type="SUPFAM" id="SSF53098">
    <property type="entry name" value="Ribonuclease H-like"/>
    <property type="match status" value="1"/>
</dbReference>
<dbReference type="InterPro" id="IPR057670">
    <property type="entry name" value="SH3_retrovirus"/>
</dbReference>
<dbReference type="PROSITE" id="PS50994">
    <property type="entry name" value="INTEGRASE"/>
    <property type="match status" value="1"/>
</dbReference>
<evidence type="ECO:0000256" key="4">
    <source>
        <dbReference type="ARBA" id="ARBA00022723"/>
    </source>
</evidence>
<dbReference type="EMBL" id="AVOT02058407">
    <property type="protein sequence ID" value="MBW0552302.1"/>
    <property type="molecule type" value="Genomic_DNA"/>
</dbReference>
<dbReference type="PANTHER" id="PTHR42648:SF11">
    <property type="entry name" value="TRANSPOSON TY4-P GAG-POL POLYPROTEIN"/>
    <property type="match status" value="1"/>
</dbReference>
<keyword evidence="1" id="KW-0815">Transposition</keyword>
<dbReference type="InterPro" id="IPR039537">
    <property type="entry name" value="Retrotran_Ty1/copia-like"/>
</dbReference>
<keyword evidence="8" id="KW-0694">RNA-binding</keyword>
<dbReference type="InterPro" id="IPR036397">
    <property type="entry name" value="RNaseH_sf"/>
</dbReference>
<dbReference type="GO" id="GO:0016787">
    <property type="term" value="F:hydrolase activity"/>
    <property type="evidence" value="ECO:0007669"/>
    <property type="project" value="UniProtKB-KW"/>
</dbReference>
<evidence type="ECO:0000313" key="17">
    <source>
        <dbReference type="Proteomes" id="UP000765509"/>
    </source>
</evidence>
<evidence type="ECO:0000256" key="9">
    <source>
        <dbReference type="ARBA" id="ARBA00022908"/>
    </source>
</evidence>
<comment type="catalytic activity">
    <reaction evidence="13">
        <text>DNA(n) + a 2'-deoxyribonucleoside 5'-triphosphate = DNA(n+1) + diphosphate</text>
        <dbReference type="Rhea" id="RHEA:22508"/>
        <dbReference type="Rhea" id="RHEA-COMP:17339"/>
        <dbReference type="Rhea" id="RHEA-COMP:17340"/>
        <dbReference type="ChEBI" id="CHEBI:33019"/>
        <dbReference type="ChEBI" id="CHEBI:61560"/>
        <dbReference type="ChEBI" id="CHEBI:173112"/>
        <dbReference type="EC" id="2.7.7.49"/>
    </reaction>
</comment>
<gene>
    <name evidence="16" type="ORF">O181_092017</name>
</gene>
<keyword evidence="5" id="KW-0255">Endonuclease</keyword>
<evidence type="ECO:0000256" key="2">
    <source>
        <dbReference type="ARBA" id="ARBA00022695"/>
    </source>
</evidence>
<dbReference type="GO" id="GO:0004519">
    <property type="term" value="F:endonuclease activity"/>
    <property type="evidence" value="ECO:0007669"/>
    <property type="project" value="UniProtKB-KW"/>
</dbReference>
<keyword evidence="10" id="KW-0695">RNA-directed DNA polymerase</keyword>
<keyword evidence="11" id="KW-0239">DNA-directed DNA polymerase</keyword>
<keyword evidence="9" id="KW-0229">DNA integration</keyword>
<keyword evidence="2" id="KW-0548">Nucleotidyltransferase</keyword>
<name>A0A9Q3IYN4_9BASI</name>
<evidence type="ECO:0000256" key="13">
    <source>
        <dbReference type="ARBA" id="ARBA00048173"/>
    </source>
</evidence>
<protein>
    <recommendedName>
        <fullName evidence="15">Integrase catalytic domain-containing protein</fullName>
    </recommendedName>
</protein>
<evidence type="ECO:0000256" key="12">
    <source>
        <dbReference type="ARBA" id="ARBA00023172"/>
    </source>
</evidence>
<keyword evidence="4" id="KW-0479">Metal-binding</keyword>
<dbReference type="Gene3D" id="3.30.420.10">
    <property type="entry name" value="Ribonuclease H-like superfamily/Ribonuclease H"/>
    <property type="match status" value="1"/>
</dbReference>
<comment type="caution">
    <text evidence="16">The sequence shown here is derived from an EMBL/GenBank/DDBJ whole genome shotgun (WGS) entry which is preliminary data.</text>
</comment>
<dbReference type="GO" id="GO:0046872">
    <property type="term" value="F:metal ion binding"/>
    <property type="evidence" value="ECO:0007669"/>
    <property type="project" value="UniProtKB-KW"/>
</dbReference>
<keyword evidence="3" id="KW-0540">Nuclease</keyword>
<reference evidence="16" key="1">
    <citation type="submission" date="2021-03" db="EMBL/GenBank/DDBJ databases">
        <title>Draft genome sequence of rust myrtle Austropuccinia psidii MF-1, a brazilian biotype.</title>
        <authorList>
            <person name="Quecine M.C."/>
            <person name="Pachon D.M.R."/>
            <person name="Bonatelli M.L."/>
            <person name="Correr F.H."/>
            <person name="Franceschini L.M."/>
            <person name="Leite T.F."/>
            <person name="Margarido G.R.A."/>
            <person name="Almeida C.A."/>
            <person name="Ferrarezi J.A."/>
            <person name="Labate C.A."/>
        </authorList>
    </citation>
    <scope>NUCLEOTIDE SEQUENCE</scope>
    <source>
        <strain evidence="16">MF-1</strain>
    </source>
</reference>
<evidence type="ECO:0000256" key="14">
    <source>
        <dbReference type="ARBA" id="ARBA00049244"/>
    </source>
</evidence>
<dbReference type="PANTHER" id="PTHR42648">
    <property type="entry name" value="TRANSPOSASE, PUTATIVE-RELATED"/>
    <property type="match status" value="1"/>
</dbReference>
<evidence type="ECO:0000256" key="5">
    <source>
        <dbReference type="ARBA" id="ARBA00022759"/>
    </source>
</evidence>
<dbReference type="GO" id="GO:0003723">
    <property type="term" value="F:RNA binding"/>
    <property type="evidence" value="ECO:0007669"/>
    <property type="project" value="UniProtKB-KW"/>
</dbReference>
<keyword evidence="17" id="KW-1185">Reference proteome</keyword>
<dbReference type="GO" id="GO:0003887">
    <property type="term" value="F:DNA-directed DNA polymerase activity"/>
    <property type="evidence" value="ECO:0007669"/>
    <property type="project" value="UniProtKB-KW"/>
</dbReference>
<keyword evidence="6" id="KW-0378">Hydrolase</keyword>
<evidence type="ECO:0000259" key="15">
    <source>
        <dbReference type="PROSITE" id="PS50994"/>
    </source>
</evidence>
<organism evidence="16 17">
    <name type="scientific">Austropuccinia psidii MF-1</name>
    <dbReference type="NCBI Taxonomy" id="1389203"/>
    <lineage>
        <taxon>Eukaryota</taxon>
        <taxon>Fungi</taxon>
        <taxon>Dikarya</taxon>
        <taxon>Basidiomycota</taxon>
        <taxon>Pucciniomycotina</taxon>
        <taxon>Pucciniomycetes</taxon>
        <taxon>Pucciniales</taxon>
        <taxon>Sphaerophragmiaceae</taxon>
        <taxon>Austropuccinia</taxon>
    </lineage>
</organism>
<dbReference type="GO" id="GO:0032196">
    <property type="term" value="P:transposition"/>
    <property type="evidence" value="ECO:0007669"/>
    <property type="project" value="UniProtKB-KW"/>
</dbReference>
<evidence type="ECO:0000256" key="10">
    <source>
        <dbReference type="ARBA" id="ARBA00022918"/>
    </source>
</evidence>
<dbReference type="Proteomes" id="UP000765509">
    <property type="component" value="Unassembled WGS sequence"/>
</dbReference>
<dbReference type="GO" id="GO:0005634">
    <property type="term" value="C:nucleus"/>
    <property type="evidence" value="ECO:0007669"/>
    <property type="project" value="UniProtKB-ARBA"/>
</dbReference>
<evidence type="ECO:0000256" key="8">
    <source>
        <dbReference type="ARBA" id="ARBA00022884"/>
    </source>
</evidence>
<evidence type="ECO:0000256" key="11">
    <source>
        <dbReference type="ARBA" id="ARBA00022932"/>
    </source>
</evidence>
<dbReference type="AlphaFoldDB" id="A0A9Q3IYN4"/>
<comment type="catalytic activity">
    <reaction evidence="14">
        <text>DNA(n) + a 2'-deoxyribonucleoside 5'-triphosphate = DNA(n+1) + diphosphate</text>
        <dbReference type="Rhea" id="RHEA:22508"/>
        <dbReference type="Rhea" id="RHEA-COMP:17339"/>
        <dbReference type="Rhea" id="RHEA-COMP:17340"/>
        <dbReference type="ChEBI" id="CHEBI:33019"/>
        <dbReference type="ChEBI" id="CHEBI:61560"/>
        <dbReference type="ChEBI" id="CHEBI:173112"/>
        <dbReference type="EC" id="2.7.7.7"/>
    </reaction>
</comment>
<keyword evidence="11" id="KW-0808">Transferase</keyword>
<dbReference type="GO" id="GO:0015074">
    <property type="term" value="P:DNA integration"/>
    <property type="evidence" value="ECO:0007669"/>
    <property type="project" value="UniProtKB-KW"/>
</dbReference>